<protein>
    <recommendedName>
        <fullName evidence="3">SEC-C motif-containing protein</fullName>
    </recommendedName>
</protein>
<evidence type="ECO:0000313" key="1">
    <source>
        <dbReference type="EMBL" id="QOZ70166.1"/>
    </source>
</evidence>
<dbReference type="InterPro" id="IPR004027">
    <property type="entry name" value="SEC_C_motif"/>
</dbReference>
<evidence type="ECO:0000313" key="2">
    <source>
        <dbReference type="Proteomes" id="UP000594015"/>
    </source>
</evidence>
<reference evidence="1 2" key="1">
    <citation type="submission" date="2018-06" db="EMBL/GenBank/DDBJ databases">
        <title>Comparative genomics of Bradyrhizobium nodulating Arachidis hypogaea.</title>
        <authorList>
            <person name="Li Y."/>
        </authorList>
    </citation>
    <scope>NUCLEOTIDE SEQUENCE [LARGE SCALE GENOMIC DNA]</scope>
    <source>
        <strain evidence="1 2">CCBAU 051107</strain>
    </source>
</reference>
<evidence type="ECO:0008006" key="3">
    <source>
        <dbReference type="Google" id="ProtNLM"/>
    </source>
</evidence>
<dbReference type="EMBL" id="CP030050">
    <property type="protein sequence ID" value="QOZ70166.1"/>
    <property type="molecule type" value="Genomic_DNA"/>
</dbReference>
<proteinExistence type="predicted"/>
<dbReference type="AlphaFoldDB" id="A0AAE7TJM7"/>
<dbReference type="SUPFAM" id="SSF103642">
    <property type="entry name" value="Sec-C motif"/>
    <property type="match status" value="1"/>
</dbReference>
<dbReference type="RefSeq" id="WP_092213732.1">
    <property type="nucleotide sequence ID" value="NZ_CP030050.1"/>
</dbReference>
<dbReference type="Proteomes" id="UP000594015">
    <property type="component" value="Chromosome"/>
</dbReference>
<sequence length="51" mass="5784">MRSSGKPKLNEPCYCGNGKKYKHCHFLRSRSAEADPLGWADVSLAKRTRCE</sequence>
<accession>A0AAE7TJM7</accession>
<name>A0AAE7TJM7_9BRAD</name>
<gene>
    <name evidence="1" type="ORF">WN72_30595</name>
</gene>
<organism evidence="1 2">
    <name type="scientific">Bradyrhizobium arachidis</name>
    <dbReference type="NCBI Taxonomy" id="858423"/>
    <lineage>
        <taxon>Bacteria</taxon>
        <taxon>Pseudomonadati</taxon>
        <taxon>Pseudomonadota</taxon>
        <taxon>Alphaproteobacteria</taxon>
        <taxon>Hyphomicrobiales</taxon>
        <taxon>Nitrobacteraceae</taxon>
        <taxon>Bradyrhizobium</taxon>
    </lineage>
</organism>
<dbReference type="Pfam" id="PF02810">
    <property type="entry name" value="SEC-C"/>
    <property type="match status" value="1"/>
</dbReference>
<dbReference type="Gene3D" id="3.10.450.50">
    <property type="match status" value="1"/>
</dbReference>
<dbReference type="KEGG" id="barh:WN72_30595"/>